<accession>A0A1G7DCP6</accession>
<proteinExistence type="predicted"/>
<reference evidence="2" key="1">
    <citation type="submission" date="2016-10" db="EMBL/GenBank/DDBJ databases">
        <authorList>
            <person name="Varghese N."/>
            <person name="Submissions S."/>
        </authorList>
    </citation>
    <scope>NUCLEOTIDE SEQUENCE [LARGE SCALE GENOMIC DNA]</scope>
    <source>
        <strain evidence="2">DSM 8987</strain>
    </source>
</reference>
<dbReference type="InterPro" id="IPR029058">
    <property type="entry name" value="AB_hydrolase_fold"/>
</dbReference>
<evidence type="ECO:0000313" key="1">
    <source>
        <dbReference type="EMBL" id="SDE49374.1"/>
    </source>
</evidence>
<evidence type="ECO:0000313" key="2">
    <source>
        <dbReference type="Proteomes" id="UP000243205"/>
    </source>
</evidence>
<dbReference type="OrthoDB" id="556502at2"/>
<gene>
    <name evidence="1" type="ORF">SAMN05661003_11323</name>
</gene>
<organism evidence="1 2">
    <name type="scientific">Desulfuromonas thiophila</name>
    <dbReference type="NCBI Taxonomy" id="57664"/>
    <lineage>
        <taxon>Bacteria</taxon>
        <taxon>Pseudomonadati</taxon>
        <taxon>Thermodesulfobacteriota</taxon>
        <taxon>Desulfuromonadia</taxon>
        <taxon>Desulfuromonadales</taxon>
        <taxon>Desulfuromonadaceae</taxon>
        <taxon>Desulfuromonas</taxon>
    </lineage>
</organism>
<sequence length="469" mass="52808">MRLIFVHGWSVTNTDTYGQLPEALQAASSDYDLQLDLHHIHLGKYVSFHDEVTLDDIARGLHKALHDLPGNADQIQPFSCITHSTGGPVVRYWLNRFYGPENLSATPLRHLVMLAPANHGSSLAILGKQRVGRIQAWFNGVEPGQRVLDWLCLGSEGQRRLNESGLHYDYAAYNVYPFVLSGQGIDRKFYDFINNYLTEPGSDGVVRVSGANMNYRFFSVCQSDEVVRKKPYTTRLVYDEKHPVRTSPSVALRVYNQYSHSGTTMGIMRSINKEKGAAQPVVADILKCLQVESYSAYQQRAAELAALTAEAQAKARQDKTCERYAMLVFRVQDDQGNSFSKDDYDILLLGGKSYQPKGMPKSFLQDRQMNAKTSNLVFYIDVDRFHEIKDGLFGIRVIARPQQGFSYYQCAEFRSDGVSLTDIVAPNQTTYVDITLKRCVDKNVFRFARGDEKRGSFKGVKADGGEINS</sequence>
<dbReference type="AlphaFoldDB" id="A0A1G7DCP6"/>
<evidence type="ECO:0008006" key="3">
    <source>
        <dbReference type="Google" id="ProtNLM"/>
    </source>
</evidence>
<dbReference type="STRING" id="57664.SAMN05661003_11323"/>
<dbReference type="Gene3D" id="3.40.50.1820">
    <property type="entry name" value="alpha/beta hydrolase"/>
    <property type="match status" value="1"/>
</dbReference>
<protein>
    <recommendedName>
        <fullName evidence="3">Phospholipase</fullName>
    </recommendedName>
</protein>
<keyword evidence="2" id="KW-1185">Reference proteome</keyword>
<dbReference type="Proteomes" id="UP000243205">
    <property type="component" value="Unassembled WGS sequence"/>
</dbReference>
<dbReference type="EMBL" id="FNAQ01000013">
    <property type="protein sequence ID" value="SDE49374.1"/>
    <property type="molecule type" value="Genomic_DNA"/>
</dbReference>
<name>A0A1G7DCP6_9BACT</name>
<dbReference type="SUPFAM" id="SSF53474">
    <property type="entry name" value="alpha/beta-Hydrolases"/>
    <property type="match status" value="1"/>
</dbReference>
<dbReference type="RefSeq" id="WP_092079396.1">
    <property type="nucleotide sequence ID" value="NZ_FNAQ01000013.1"/>
</dbReference>